<dbReference type="InterPro" id="IPR009057">
    <property type="entry name" value="Homeodomain-like_sf"/>
</dbReference>
<evidence type="ECO:0000313" key="5">
    <source>
        <dbReference type="EMBL" id="PZW31091.1"/>
    </source>
</evidence>
<dbReference type="Pfam" id="PF12833">
    <property type="entry name" value="HTH_18"/>
    <property type="match status" value="1"/>
</dbReference>
<evidence type="ECO:0000259" key="4">
    <source>
        <dbReference type="PROSITE" id="PS01124"/>
    </source>
</evidence>
<keyword evidence="3" id="KW-0804">Transcription</keyword>
<organism evidence="5 6">
    <name type="scientific">Thermosporothrix hazakensis</name>
    <dbReference type="NCBI Taxonomy" id="644383"/>
    <lineage>
        <taxon>Bacteria</taxon>
        <taxon>Bacillati</taxon>
        <taxon>Chloroflexota</taxon>
        <taxon>Ktedonobacteria</taxon>
        <taxon>Ktedonobacterales</taxon>
        <taxon>Thermosporotrichaceae</taxon>
        <taxon>Thermosporothrix</taxon>
    </lineage>
</organism>
<keyword evidence="1" id="KW-0805">Transcription regulation</keyword>
<feature type="domain" description="HTH araC/xylS-type" evidence="4">
    <location>
        <begin position="52"/>
        <end position="150"/>
    </location>
</feature>
<protein>
    <submittedName>
        <fullName evidence="5">Helix-turn-helix protein</fullName>
    </submittedName>
</protein>
<comment type="caution">
    <text evidence="5">The sequence shown here is derived from an EMBL/GenBank/DDBJ whole genome shotgun (WGS) entry which is preliminary data.</text>
</comment>
<dbReference type="SUPFAM" id="SSF46689">
    <property type="entry name" value="Homeodomain-like"/>
    <property type="match status" value="1"/>
</dbReference>
<dbReference type="PROSITE" id="PS01124">
    <property type="entry name" value="HTH_ARAC_FAMILY_2"/>
    <property type="match status" value="1"/>
</dbReference>
<proteinExistence type="predicted"/>
<evidence type="ECO:0000256" key="1">
    <source>
        <dbReference type="ARBA" id="ARBA00023015"/>
    </source>
</evidence>
<reference evidence="5 6" key="1">
    <citation type="submission" date="2018-06" db="EMBL/GenBank/DDBJ databases">
        <title>Genomic Encyclopedia of Archaeal and Bacterial Type Strains, Phase II (KMG-II): from individual species to whole genera.</title>
        <authorList>
            <person name="Goeker M."/>
        </authorList>
    </citation>
    <scope>NUCLEOTIDE SEQUENCE [LARGE SCALE GENOMIC DNA]</scope>
    <source>
        <strain evidence="5 6">ATCC BAA-1881</strain>
    </source>
</reference>
<dbReference type="EMBL" id="QKUF01000006">
    <property type="protein sequence ID" value="PZW31091.1"/>
    <property type="molecule type" value="Genomic_DNA"/>
</dbReference>
<dbReference type="SMART" id="SM00342">
    <property type="entry name" value="HTH_ARAC"/>
    <property type="match status" value="1"/>
</dbReference>
<gene>
    <name evidence="5" type="ORF">EI42_02188</name>
</gene>
<evidence type="ECO:0000256" key="2">
    <source>
        <dbReference type="ARBA" id="ARBA00023125"/>
    </source>
</evidence>
<evidence type="ECO:0000256" key="3">
    <source>
        <dbReference type="ARBA" id="ARBA00023163"/>
    </source>
</evidence>
<dbReference type="RefSeq" id="WP_111321758.1">
    <property type="nucleotide sequence ID" value="NZ_BIFX01000003.1"/>
</dbReference>
<keyword evidence="2" id="KW-0238">DNA-binding</keyword>
<dbReference type="InterPro" id="IPR050204">
    <property type="entry name" value="AraC_XylS_family_regulators"/>
</dbReference>
<sequence>MFHSTCLRTRFAEPGIWAHFARTLETTVMRSCYARTVHEALGNLRQWSRADRELIQRALERLYETHGHVRMEELAAHCGLSLRQFERRFKRRMGLAPKVFARLLRFEAARDALLQGQEADAIRFGYQDQAHLIREFSFWSGMTPGAFVERARQRAAQTQRPQRQHTFIALFLV</sequence>
<dbReference type="Gene3D" id="1.10.10.60">
    <property type="entry name" value="Homeodomain-like"/>
    <property type="match status" value="1"/>
</dbReference>
<dbReference type="InterPro" id="IPR018060">
    <property type="entry name" value="HTH_AraC"/>
</dbReference>
<dbReference type="GO" id="GO:0003700">
    <property type="term" value="F:DNA-binding transcription factor activity"/>
    <property type="evidence" value="ECO:0007669"/>
    <property type="project" value="InterPro"/>
</dbReference>
<dbReference type="PANTHER" id="PTHR46796">
    <property type="entry name" value="HTH-TYPE TRANSCRIPTIONAL ACTIVATOR RHAS-RELATED"/>
    <property type="match status" value="1"/>
</dbReference>
<dbReference type="AlphaFoldDB" id="A0A326UH98"/>
<keyword evidence="6" id="KW-1185">Reference proteome</keyword>
<evidence type="ECO:0000313" key="6">
    <source>
        <dbReference type="Proteomes" id="UP000248806"/>
    </source>
</evidence>
<accession>A0A326UH98</accession>
<dbReference type="Proteomes" id="UP000248806">
    <property type="component" value="Unassembled WGS sequence"/>
</dbReference>
<dbReference type="GO" id="GO:0043565">
    <property type="term" value="F:sequence-specific DNA binding"/>
    <property type="evidence" value="ECO:0007669"/>
    <property type="project" value="InterPro"/>
</dbReference>
<dbReference type="OrthoDB" id="323290at2"/>
<name>A0A326UH98_THEHA</name>